<evidence type="ECO:0000259" key="11">
    <source>
        <dbReference type="Pfam" id="PF13087"/>
    </source>
</evidence>
<gene>
    <name evidence="13" type="ORF">MAPG_02229</name>
</gene>
<feature type="compositionally biased region" description="Polar residues" evidence="8">
    <location>
        <begin position="1945"/>
        <end position="1973"/>
    </location>
</feature>
<feature type="compositionally biased region" description="Pro residues" evidence="8">
    <location>
        <begin position="2051"/>
        <end position="2060"/>
    </location>
</feature>
<dbReference type="EnsemblFungi" id="MAPG_02229T0">
    <property type="protein sequence ID" value="MAPG_02229T0"/>
    <property type="gene ID" value="MAPG_02229"/>
</dbReference>
<dbReference type="Proteomes" id="UP000011715">
    <property type="component" value="Unassembled WGS sequence"/>
</dbReference>
<dbReference type="InterPro" id="IPR041679">
    <property type="entry name" value="DNA2/NAM7-like_C"/>
</dbReference>
<evidence type="ECO:0000256" key="6">
    <source>
        <dbReference type="ARBA" id="ARBA00022840"/>
    </source>
</evidence>
<dbReference type="Pfam" id="PF12726">
    <property type="entry name" value="SEN1_N"/>
    <property type="match status" value="1"/>
</dbReference>
<dbReference type="eggNOG" id="KOG1801">
    <property type="taxonomic scope" value="Eukaryota"/>
</dbReference>
<dbReference type="InterPro" id="IPR045055">
    <property type="entry name" value="DNA2/NAM7-like"/>
</dbReference>
<dbReference type="FunFam" id="3.40.50.300:FF:001152">
    <property type="entry name" value="tRNA-splicing endonuclease, putative"/>
    <property type="match status" value="1"/>
</dbReference>
<dbReference type="GO" id="GO:0016604">
    <property type="term" value="C:nuclear body"/>
    <property type="evidence" value="ECO:0007669"/>
    <property type="project" value="TreeGrafter"/>
</dbReference>
<dbReference type="InterPro" id="IPR056474">
    <property type="entry name" value="SEN1_barrel"/>
</dbReference>
<organism evidence="14 15">
    <name type="scientific">Magnaporthiopsis poae (strain ATCC 64411 / 73-15)</name>
    <name type="common">Kentucky bluegrass fungus</name>
    <name type="synonym">Magnaporthe poae</name>
    <dbReference type="NCBI Taxonomy" id="644358"/>
    <lineage>
        <taxon>Eukaryota</taxon>
        <taxon>Fungi</taxon>
        <taxon>Dikarya</taxon>
        <taxon>Ascomycota</taxon>
        <taxon>Pezizomycotina</taxon>
        <taxon>Sordariomycetes</taxon>
        <taxon>Sordariomycetidae</taxon>
        <taxon>Magnaporthales</taxon>
        <taxon>Magnaporthaceae</taxon>
        <taxon>Magnaporthiopsis</taxon>
    </lineage>
</organism>
<evidence type="ECO:0000256" key="3">
    <source>
        <dbReference type="ARBA" id="ARBA00022741"/>
    </source>
</evidence>
<feature type="domain" description="DNA2/NAM7 helicase helicase" evidence="10">
    <location>
        <begin position="1339"/>
        <end position="1632"/>
    </location>
</feature>
<evidence type="ECO:0000256" key="4">
    <source>
        <dbReference type="ARBA" id="ARBA00022801"/>
    </source>
</evidence>
<keyword evidence="15" id="KW-1185">Reference proteome</keyword>
<protein>
    <submittedName>
        <fullName evidence="13">DNA-binding protein SMUBP-2</fullName>
    </submittedName>
</protein>
<evidence type="ECO:0000313" key="13">
    <source>
        <dbReference type="EMBL" id="KLU83164.1"/>
    </source>
</evidence>
<dbReference type="OMA" id="PWHQSEL"/>
<evidence type="ECO:0000256" key="7">
    <source>
        <dbReference type="ARBA" id="ARBA00023242"/>
    </source>
</evidence>
<dbReference type="PANTHER" id="PTHR10887:SF495">
    <property type="entry name" value="HELICASE SENATAXIN ISOFORM X1-RELATED"/>
    <property type="match status" value="1"/>
</dbReference>
<reference evidence="13" key="3">
    <citation type="submission" date="2011-03" db="EMBL/GenBank/DDBJ databases">
        <title>Annotation of Magnaporthe poae ATCC 64411.</title>
        <authorList>
            <person name="Ma L.-J."/>
            <person name="Dead R."/>
            <person name="Young S.K."/>
            <person name="Zeng Q."/>
            <person name="Gargeya S."/>
            <person name="Fitzgerald M."/>
            <person name="Haas B."/>
            <person name="Abouelleil A."/>
            <person name="Alvarado L."/>
            <person name="Arachchi H.M."/>
            <person name="Berlin A."/>
            <person name="Brown A."/>
            <person name="Chapman S.B."/>
            <person name="Chen Z."/>
            <person name="Dunbar C."/>
            <person name="Freedman E."/>
            <person name="Gearin G."/>
            <person name="Gellesch M."/>
            <person name="Goldberg J."/>
            <person name="Griggs A."/>
            <person name="Gujja S."/>
            <person name="Heiman D."/>
            <person name="Howarth C."/>
            <person name="Larson L."/>
            <person name="Lui A."/>
            <person name="MacDonald P.J.P."/>
            <person name="Mehta T."/>
            <person name="Montmayeur A."/>
            <person name="Murphy C."/>
            <person name="Neiman D."/>
            <person name="Pearson M."/>
            <person name="Priest M."/>
            <person name="Roberts A."/>
            <person name="Saif S."/>
            <person name="Shea T."/>
            <person name="Shenoy N."/>
            <person name="Sisk P."/>
            <person name="Stolte C."/>
            <person name="Sykes S."/>
            <person name="Yandava C."/>
            <person name="Wortman J."/>
            <person name="Nusbaum C."/>
            <person name="Birren B."/>
        </authorList>
    </citation>
    <scope>NUCLEOTIDE SEQUENCE</scope>
    <source>
        <strain evidence="13">ATCC 64411</strain>
    </source>
</reference>
<evidence type="ECO:0000259" key="12">
    <source>
        <dbReference type="Pfam" id="PF23576"/>
    </source>
</evidence>
<feature type="region of interest" description="Disordered" evidence="8">
    <location>
        <begin position="1877"/>
        <end position="1902"/>
    </location>
</feature>
<dbReference type="GO" id="GO:0005694">
    <property type="term" value="C:chromosome"/>
    <property type="evidence" value="ECO:0007669"/>
    <property type="project" value="UniProtKB-ARBA"/>
</dbReference>
<reference evidence="14" key="4">
    <citation type="journal article" date="2015" name="G3 (Bethesda)">
        <title>Genome sequences of three phytopathogenic species of the Magnaporthaceae family of fungi.</title>
        <authorList>
            <person name="Okagaki L.H."/>
            <person name="Nunes C.C."/>
            <person name="Sailsbery J."/>
            <person name="Clay B."/>
            <person name="Brown D."/>
            <person name="John T."/>
            <person name="Oh Y."/>
            <person name="Young N."/>
            <person name="Fitzgerald M."/>
            <person name="Haas B.J."/>
            <person name="Zeng Q."/>
            <person name="Young S."/>
            <person name="Adiconis X."/>
            <person name="Fan L."/>
            <person name="Levin J.Z."/>
            <person name="Mitchell T.K."/>
            <person name="Okubara P.A."/>
            <person name="Farman M.L."/>
            <person name="Kohn L.M."/>
            <person name="Birren B."/>
            <person name="Ma L.-J."/>
            <person name="Dean R.A."/>
        </authorList>
    </citation>
    <scope>NUCLEOTIDE SEQUENCE</scope>
    <source>
        <strain evidence="14">ATCC 64411 / 73-15</strain>
    </source>
</reference>
<dbReference type="Pfam" id="PF13087">
    <property type="entry name" value="AAA_12"/>
    <property type="match status" value="1"/>
</dbReference>
<proteinExistence type="inferred from homology"/>
<dbReference type="VEuPathDB" id="FungiDB:MAPG_02229"/>
<feature type="region of interest" description="Disordered" evidence="8">
    <location>
        <begin position="1916"/>
        <end position="2078"/>
    </location>
</feature>
<dbReference type="InterPro" id="IPR041677">
    <property type="entry name" value="DNA2/NAM7_AAA_11"/>
</dbReference>
<dbReference type="InterPro" id="IPR047187">
    <property type="entry name" value="SF1_C_Upf1"/>
</dbReference>
<keyword evidence="7" id="KW-0539">Nucleus</keyword>
<feature type="compositionally biased region" description="Acidic residues" evidence="8">
    <location>
        <begin position="1061"/>
        <end position="1076"/>
    </location>
</feature>
<dbReference type="GO" id="GO:0005524">
    <property type="term" value="F:ATP binding"/>
    <property type="evidence" value="ECO:0007669"/>
    <property type="project" value="UniProtKB-KW"/>
</dbReference>
<dbReference type="Gene3D" id="3.40.50.300">
    <property type="entry name" value="P-loop containing nucleotide triphosphate hydrolases"/>
    <property type="match status" value="2"/>
</dbReference>
<feature type="compositionally biased region" description="Polar residues" evidence="8">
    <location>
        <begin position="2013"/>
        <end position="2022"/>
    </location>
</feature>
<dbReference type="GO" id="GO:0004386">
    <property type="term" value="F:helicase activity"/>
    <property type="evidence" value="ECO:0007669"/>
    <property type="project" value="UniProtKB-KW"/>
</dbReference>
<feature type="region of interest" description="Disordered" evidence="8">
    <location>
        <begin position="895"/>
        <end position="1006"/>
    </location>
</feature>
<dbReference type="PANTHER" id="PTHR10887">
    <property type="entry name" value="DNA2/NAM7 HELICASE FAMILY"/>
    <property type="match status" value="1"/>
</dbReference>
<dbReference type="GO" id="GO:0001147">
    <property type="term" value="F:transcription termination site sequence-specific DNA binding"/>
    <property type="evidence" value="ECO:0007669"/>
    <property type="project" value="TreeGrafter"/>
</dbReference>
<dbReference type="Pfam" id="PF13086">
    <property type="entry name" value="AAA_11"/>
    <property type="match status" value="1"/>
</dbReference>
<keyword evidence="3" id="KW-0547">Nucleotide-binding</keyword>
<reference evidence="13" key="1">
    <citation type="submission" date="2010-05" db="EMBL/GenBank/DDBJ databases">
        <title>The Genome Sequence of Magnaporthe poae strain ATCC 64411.</title>
        <authorList>
            <consortium name="The Broad Institute Genome Sequencing Platform"/>
            <consortium name="Broad Institute Genome Sequencing Center for Infectious Disease"/>
            <person name="Ma L.-J."/>
            <person name="Dead R."/>
            <person name="Young S."/>
            <person name="Zeng Q."/>
            <person name="Koehrsen M."/>
            <person name="Alvarado L."/>
            <person name="Berlin A."/>
            <person name="Chapman S.B."/>
            <person name="Chen Z."/>
            <person name="Freedman E."/>
            <person name="Gellesch M."/>
            <person name="Goldberg J."/>
            <person name="Griggs A."/>
            <person name="Gujja S."/>
            <person name="Heilman E.R."/>
            <person name="Heiman D."/>
            <person name="Hepburn T."/>
            <person name="Howarth C."/>
            <person name="Jen D."/>
            <person name="Larson L."/>
            <person name="Mehta T."/>
            <person name="Neiman D."/>
            <person name="Pearson M."/>
            <person name="Roberts A."/>
            <person name="Saif S."/>
            <person name="Shea T."/>
            <person name="Shenoy N."/>
            <person name="Sisk P."/>
            <person name="Stolte C."/>
            <person name="Sykes S."/>
            <person name="Walk T."/>
            <person name="White J."/>
            <person name="Yandava C."/>
            <person name="Haas B."/>
            <person name="Nusbaum C."/>
            <person name="Birren B."/>
        </authorList>
    </citation>
    <scope>NUCLEOTIDE SEQUENCE</scope>
    <source>
        <strain evidence="13">ATCC 64411</strain>
    </source>
</reference>
<dbReference type="STRING" id="644358.A0A0C4DQT2"/>
<dbReference type="EMBL" id="ADBL01000568">
    <property type="status" value="NOT_ANNOTATED_CDS"/>
    <property type="molecule type" value="Genomic_DNA"/>
</dbReference>
<sequence length="2078" mass="230270">MEDPNGVYEEIIAAFQKLEEVPEQVHLFCPQVDDDDQADYECLDPEESGLSADERASRLKDAEERLDFSVSASLVLAISKDQASAWFDKWIERAELNLKSCAFCIRLWHKARKPFIQKLANKFNEDTAAIMSTKLNAFDKARIDLGLGAAEKILRENGPMKTNALAKKDETAVLALYEALCCMPYLSLPDNRTGFNYVFQEIQKVKKPLRLGSGVIPTMTHFLFQEDELRSGFAKAAWESIPPESLKPDQFDWAVNEYLASEMEAVAHQATDQARIKRFWKALAVLLPAMSEEFVLHTLRGMQVQPDIYHLAFNHLAIIDDPDVLATLIRTFCALMRKSTKAFWSALSDLSPAILTQHIWACRAFMGLLARSLEPEMLMPEGEGEMPLLSYFVKNLMDSLQPTGRSDACDSILHQLLDTFKASHETTRDAKAVCANASLVALTCTLEGLKDEKLAFSTALVYIDITYNIVLKYKDFLIDCVCLKPGDRYNIGLSTKALHVIKLALTLDSETFYNEAEAIKAEQSYNRVVERRSSQLWDAFIDHMQPSKTTGLANVIITATLYLRGVEKFLPGKKEAVAKDEKKAKFNKQFEATAESIGRLIGRVSGFTPSELNNLCSDTDALGALVGCLVHGEESISLAAVDFMKSLTGEDSRSDALEKMIGWHTELFLRSFSDAVGKKIPDPKFGAYMFGPVPNVLRWYQDILEALCNSTTGLLRSREMTKQEGDAIRYWWRRQWNFLGYFFGQTKAWSEKFVSKKDMEDCCTQAVLHADALLAEDGLIANAISVTTSKGDDPKAQNEARAAAMKVVLEHPRVITTQYTQMLQLRDQELLAVFARSVGKLLRRLREFDMALPSKPLQMLKDICIRQPDGRYKTNSNLRPPQKAELLRALGTDLGEESDSTSHFVLKPVAKTQTRKQGNLDAWSKALPSTDSPHSSTTASASTSTASSLSRSLAVKADSAPPEKPPSVLSTIKAQSQQPRKPSVLSSAAIKSTQASLREARQKQQQERIKNNAAARARAEALREAAASGKMVGMEATGLKGIAGVLDKTHAPAKSETFVGSDEEEEDDGSDGDEEMADLLKDGQAGKDASARRLKELRAKQIGPVKKTKIQRSKKDLRARITPPMERLHEAILEWDIFHEGNDPPNGYSCKEVAKSYMTPVDYRDTFFPLLVNEAWRSFVTSKDESTSKPFDIKIINRVSVDKFMEVTTSIPMPNLKDKDRERLSDGDIILLSSANDPLSDRDAPHCLARVFKTMMKKSIIEVTCRLTSKGNGRFLQALMPGADLRGLRITNMTTVEREYAALESLQYYDLMTEVLEAEPSPVLTFSDERIKSFQDNYQLNKGQASAIINAKENDGFTLVQGPPGTGKTKTIIAMVGALLTGNIKINKPAPVPVRPGPGGTNGEAPMARKLLVCAPSNAAVDELVLRLKAGIKDTNGQMHKINVLRLGRSDAVNQAVKDVTLDELVKEKMDALANQNAGQPSDREKMHQEAGEIKAKMMPLRAALESARESNDIGRFNNLQREFDSLKRRQMQLGSMIDREKSSGNTYAREAEVKRRGIQQSILADAHVLCATLSGSGHDMFKTLQVEFETVIIDEAAQCVELSALIPLKYGASRCVLVGDPKQLPPTVLSQSAARYGYDQSLFVRMQQNHPTKVHLLDCQYRMHPEISLFPSKEFYEGRLADGDDMAKLRQQPWHENPLLSPYRFFDVEGIQERGNRGQSLVNTNEISVALQIFNRFSTDFSSRCGDLKGKIGIITPYKAQLHALRQRFLDRYGEAVLEQIEFNTTDAFQGRECEIIIFSCVRASPTGGIGFMTDIRRMNVGLTRARSSLWVLGDSRALKQGPFWAKLIEDAKARDRYTSGSIMAQLRNAATVRQLPMGAPPPMQAPSFNGTPTMQRRDSERSDIEMLDVNDARARAAQTISASGAPQIQGQGPAGMTGPPPRSLSSAPPIQSSAGWNARSMTSSPVIQSSAPRGPAGDVNMVSRKRPAQEDGSDMSSTAKRSATKPHHQPQQHGGTNTKPPSGLKGMSSRPQERPTDPSAMQALGMVPPDRPAAPRPPRPPKKKGPADPFLQRGRR</sequence>
<evidence type="ECO:0000256" key="5">
    <source>
        <dbReference type="ARBA" id="ARBA00022806"/>
    </source>
</evidence>
<evidence type="ECO:0000259" key="10">
    <source>
        <dbReference type="Pfam" id="PF13086"/>
    </source>
</evidence>
<reference evidence="15" key="2">
    <citation type="submission" date="2010-05" db="EMBL/GenBank/DDBJ databases">
        <title>The genome sequence of Magnaporthe poae strain ATCC 64411.</title>
        <authorList>
            <person name="Ma L.-J."/>
            <person name="Dead R."/>
            <person name="Young S."/>
            <person name="Zeng Q."/>
            <person name="Koehrsen M."/>
            <person name="Alvarado L."/>
            <person name="Berlin A."/>
            <person name="Chapman S.B."/>
            <person name="Chen Z."/>
            <person name="Freedman E."/>
            <person name="Gellesch M."/>
            <person name="Goldberg J."/>
            <person name="Griggs A."/>
            <person name="Gujja S."/>
            <person name="Heilman E.R."/>
            <person name="Heiman D."/>
            <person name="Hepburn T."/>
            <person name="Howarth C."/>
            <person name="Jen D."/>
            <person name="Larson L."/>
            <person name="Mehta T."/>
            <person name="Neiman D."/>
            <person name="Pearson M."/>
            <person name="Roberts A."/>
            <person name="Saif S."/>
            <person name="Shea T."/>
            <person name="Shenoy N."/>
            <person name="Sisk P."/>
            <person name="Stolte C."/>
            <person name="Sykes S."/>
            <person name="Walk T."/>
            <person name="White J."/>
            <person name="Yandava C."/>
            <person name="Haas B."/>
            <person name="Nusbaum C."/>
            <person name="Birren B."/>
        </authorList>
    </citation>
    <scope>NUCLEOTIDE SEQUENCE [LARGE SCALE GENOMIC DNA]</scope>
    <source>
        <strain evidence="15">ATCC 64411 / 73-15</strain>
    </source>
</reference>
<reference evidence="14" key="5">
    <citation type="submission" date="2015-06" db="UniProtKB">
        <authorList>
            <consortium name="EnsemblFungi"/>
        </authorList>
    </citation>
    <scope>IDENTIFICATION</scope>
    <source>
        <strain evidence="14">ATCC 64411</strain>
    </source>
</reference>
<feature type="compositionally biased region" description="Low complexity" evidence="8">
    <location>
        <begin position="935"/>
        <end position="954"/>
    </location>
</feature>
<comment type="similarity">
    <text evidence="2">Belongs to the DNA2/NAM7 helicase family.</text>
</comment>
<evidence type="ECO:0000313" key="15">
    <source>
        <dbReference type="Proteomes" id="UP000011715"/>
    </source>
</evidence>
<dbReference type="GO" id="GO:0016787">
    <property type="term" value="F:hydrolase activity"/>
    <property type="evidence" value="ECO:0007669"/>
    <property type="project" value="UniProtKB-KW"/>
</dbReference>
<evidence type="ECO:0000313" key="14">
    <source>
        <dbReference type="EnsemblFungi" id="MAPG_02229T0"/>
    </source>
</evidence>
<dbReference type="Pfam" id="PF23576">
    <property type="entry name" value="SEN1_barrel"/>
    <property type="match status" value="1"/>
</dbReference>
<evidence type="ECO:0000256" key="8">
    <source>
        <dbReference type="SAM" id="MobiDB-lite"/>
    </source>
</evidence>
<dbReference type="SUPFAM" id="SSF52540">
    <property type="entry name" value="P-loop containing nucleoside triphosphate hydrolases"/>
    <property type="match status" value="1"/>
</dbReference>
<feature type="domain" description="Helicase Sen1 N-terminal" evidence="9">
    <location>
        <begin position="90"/>
        <end position="834"/>
    </location>
</feature>
<dbReference type="InterPro" id="IPR027417">
    <property type="entry name" value="P-loop_NTPase"/>
</dbReference>
<dbReference type="OrthoDB" id="6513042at2759"/>
<dbReference type="EMBL" id="GL876967">
    <property type="protein sequence ID" value="KLU83164.1"/>
    <property type="molecule type" value="Genomic_DNA"/>
</dbReference>
<feature type="domain" description="DNA2/NAM7 helicase-like C-terminal" evidence="11">
    <location>
        <begin position="1639"/>
        <end position="1837"/>
    </location>
</feature>
<dbReference type="CDD" id="cd18808">
    <property type="entry name" value="SF1_C_Upf1"/>
    <property type="match status" value="1"/>
</dbReference>
<comment type="subcellular location">
    <subcellularLocation>
        <location evidence="1">Nucleus</location>
    </subcellularLocation>
</comment>
<evidence type="ECO:0000256" key="2">
    <source>
        <dbReference type="ARBA" id="ARBA00007913"/>
    </source>
</evidence>
<feature type="region of interest" description="Disordered" evidence="8">
    <location>
        <begin position="1053"/>
        <end position="1076"/>
    </location>
</feature>
<accession>A0A0C4DQT2</accession>
<keyword evidence="13" id="KW-0238">DNA-binding</keyword>
<feature type="domain" description="Helicase SEN1 beta-barrel" evidence="12">
    <location>
        <begin position="1187"/>
        <end position="1290"/>
    </location>
</feature>
<keyword evidence="5" id="KW-0347">Helicase</keyword>
<evidence type="ECO:0000256" key="1">
    <source>
        <dbReference type="ARBA" id="ARBA00004123"/>
    </source>
</evidence>
<evidence type="ECO:0000259" key="9">
    <source>
        <dbReference type="Pfam" id="PF12726"/>
    </source>
</evidence>
<name>A0A0C4DQT2_MAGP6</name>
<keyword evidence="6" id="KW-0067">ATP-binding</keyword>
<feature type="compositionally biased region" description="Polar residues" evidence="8">
    <location>
        <begin position="968"/>
        <end position="996"/>
    </location>
</feature>
<dbReference type="CDD" id="cd18042">
    <property type="entry name" value="DEXXQc_SETX"/>
    <property type="match status" value="1"/>
</dbReference>
<feature type="compositionally biased region" description="Low complexity" evidence="8">
    <location>
        <begin position="1923"/>
        <end position="1933"/>
    </location>
</feature>
<dbReference type="GO" id="GO:0006369">
    <property type="term" value="P:termination of RNA polymerase II transcription"/>
    <property type="evidence" value="ECO:0007669"/>
    <property type="project" value="TreeGrafter"/>
</dbReference>
<keyword evidence="4" id="KW-0378">Hydrolase</keyword>
<dbReference type="InterPro" id="IPR024481">
    <property type="entry name" value="Helicase_Sen1_N"/>
</dbReference>
<dbReference type="FunFam" id="3.40.50.300:FF:000326">
    <property type="entry name" value="P-loop containing nucleoside triphosphate hydrolase"/>
    <property type="match status" value="1"/>
</dbReference>